<feature type="coiled-coil region" evidence="1">
    <location>
        <begin position="175"/>
        <end position="209"/>
    </location>
</feature>
<feature type="region of interest" description="Disordered" evidence="2">
    <location>
        <begin position="1"/>
        <end position="63"/>
    </location>
</feature>
<keyword evidence="1" id="KW-0175">Coiled coil</keyword>
<evidence type="ECO:0000313" key="4">
    <source>
        <dbReference type="Proteomes" id="UP000198406"/>
    </source>
</evidence>
<proteinExistence type="predicted"/>
<name>A0A1Z5KCC7_FISSO</name>
<accession>A0A1Z5KCC7</accession>
<dbReference type="Proteomes" id="UP000198406">
    <property type="component" value="Unassembled WGS sequence"/>
</dbReference>
<dbReference type="InParanoid" id="A0A1Z5KCC7"/>
<reference evidence="3 4" key="1">
    <citation type="journal article" date="2015" name="Plant Cell">
        <title>Oil accumulation by the oleaginous diatom Fistulifera solaris as revealed by the genome and transcriptome.</title>
        <authorList>
            <person name="Tanaka T."/>
            <person name="Maeda Y."/>
            <person name="Veluchamy A."/>
            <person name="Tanaka M."/>
            <person name="Abida H."/>
            <person name="Marechal E."/>
            <person name="Bowler C."/>
            <person name="Muto M."/>
            <person name="Sunaga Y."/>
            <person name="Tanaka M."/>
            <person name="Yoshino T."/>
            <person name="Taniguchi T."/>
            <person name="Fukuda Y."/>
            <person name="Nemoto M."/>
            <person name="Matsumoto M."/>
            <person name="Wong P.S."/>
            <person name="Aburatani S."/>
            <person name="Fujibuchi W."/>
        </authorList>
    </citation>
    <scope>NUCLEOTIDE SEQUENCE [LARGE SCALE GENOMIC DNA]</scope>
    <source>
        <strain evidence="3 4">JPCC DA0580</strain>
    </source>
</reference>
<evidence type="ECO:0000256" key="2">
    <source>
        <dbReference type="SAM" id="MobiDB-lite"/>
    </source>
</evidence>
<sequence>MESKDPPKAKKRATLIQISASQAEEGNHKAPSVSRKDDQCKSSTKSTRNPAIYSDTEDDYQDHHKPALTSAAQKVAHLESRSLLPGESLRHLPLTTARKRKKPRQVGVPTEAMAVVHILHDEVRDYLASQSLDREERVMLIQWYKAVRDQLTEQNELLVENCRLTTNRRDLDKQVIKQRQELITLQSNIRSVENEIKDLENRVVVNQQQSRAQRDATRFLEGLGQLAATSRSLHP</sequence>
<organism evidence="3 4">
    <name type="scientific">Fistulifera solaris</name>
    <name type="common">Oleaginous diatom</name>
    <dbReference type="NCBI Taxonomy" id="1519565"/>
    <lineage>
        <taxon>Eukaryota</taxon>
        <taxon>Sar</taxon>
        <taxon>Stramenopiles</taxon>
        <taxon>Ochrophyta</taxon>
        <taxon>Bacillariophyta</taxon>
        <taxon>Bacillariophyceae</taxon>
        <taxon>Bacillariophycidae</taxon>
        <taxon>Naviculales</taxon>
        <taxon>Naviculaceae</taxon>
        <taxon>Fistulifera</taxon>
    </lineage>
</organism>
<evidence type="ECO:0000256" key="1">
    <source>
        <dbReference type="SAM" id="Coils"/>
    </source>
</evidence>
<evidence type="ECO:0000313" key="3">
    <source>
        <dbReference type="EMBL" id="GAX23568.1"/>
    </source>
</evidence>
<dbReference type="AlphaFoldDB" id="A0A1Z5KCC7"/>
<gene>
    <name evidence="3" type="ORF">FisN_12Hu131</name>
</gene>
<keyword evidence="4" id="KW-1185">Reference proteome</keyword>
<dbReference type="EMBL" id="BDSP01000203">
    <property type="protein sequence ID" value="GAX23568.1"/>
    <property type="molecule type" value="Genomic_DNA"/>
</dbReference>
<comment type="caution">
    <text evidence="3">The sequence shown here is derived from an EMBL/GenBank/DDBJ whole genome shotgun (WGS) entry which is preliminary data.</text>
</comment>
<protein>
    <submittedName>
        <fullName evidence="3">Uncharacterized protein</fullName>
    </submittedName>
</protein>